<keyword evidence="1" id="KW-1003">Cell membrane</keyword>
<dbReference type="InterPro" id="IPR009709">
    <property type="entry name" value="DUF1290"/>
</dbReference>
<dbReference type="PIRSF" id="PIRSF018579">
    <property type="entry name" value="Sbp"/>
    <property type="match status" value="1"/>
</dbReference>
<dbReference type="RefSeq" id="WP_338181092.1">
    <property type="nucleotide sequence ID" value="NZ_JAEKNQ010000051.1"/>
</dbReference>
<dbReference type="Proteomes" id="UP000620075">
    <property type="component" value="Unassembled WGS sequence"/>
</dbReference>
<evidence type="ECO:0000313" key="3">
    <source>
        <dbReference type="EMBL" id="MBJ7604074.1"/>
    </source>
</evidence>
<comment type="subcellular location">
    <subcellularLocation>
        <location evidence="1">Cell membrane</location>
        <topology evidence="1">Multi-pass membrane protein</topology>
    </subcellularLocation>
</comment>
<evidence type="ECO:0000313" key="4">
    <source>
        <dbReference type="Proteomes" id="UP000620075"/>
    </source>
</evidence>
<name>A0A934KCR4_9BACT</name>
<keyword evidence="1 2" id="KW-0812">Transmembrane</keyword>
<evidence type="ECO:0000256" key="2">
    <source>
        <dbReference type="SAM" id="Phobius"/>
    </source>
</evidence>
<protein>
    <submittedName>
        <fullName evidence="3">Small basic family protein</fullName>
    </submittedName>
</protein>
<feature type="transmembrane region" description="Helical" evidence="2">
    <location>
        <begin position="60"/>
        <end position="78"/>
    </location>
</feature>
<gene>
    <name evidence="3" type="ORF">JF888_12915</name>
</gene>
<organism evidence="3 4">
    <name type="scientific">Candidatus Dormiibacter inghamiae</name>
    <dbReference type="NCBI Taxonomy" id="3127013"/>
    <lineage>
        <taxon>Bacteria</taxon>
        <taxon>Bacillati</taxon>
        <taxon>Candidatus Dormiibacterota</taxon>
        <taxon>Candidatus Dormibacteria</taxon>
        <taxon>Candidatus Dormibacterales</taxon>
        <taxon>Candidatus Dormibacteraceae</taxon>
        <taxon>Candidatus Dormiibacter</taxon>
    </lineage>
</organism>
<evidence type="ECO:0000256" key="1">
    <source>
        <dbReference type="PIRNR" id="PIRNR018579"/>
    </source>
</evidence>
<comment type="similarity">
    <text evidence="1">Belongs to the sbp family.</text>
</comment>
<comment type="caution">
    <text evidence="3">The sequence shown here is derived from an EMBL/GenBank/DDBJ whole genome shotgun (WGS) entry which is preliminary data.</text>
</comment>
<reference evidence="3 4" key="1">
    <citation type="submission" date="2020-10" db="EMBL/GenBank/DDBJ databases">
        <title>Ca. Dormibacterota MAGs.</title>
        <authorList>
            <person name="Montgomery K."/>
        </authorList>
    </citation>
    <scope>NUCLEOTIDE SEQUENCE [LARGE SCALE GENOMIC DNA]</scope>
    <source>
        <strain evidence="3">SC8811_S16_3</strain>
    </source>
</reference>
<feature type="transmembrane region" description="Helical" evidence="2">
    <location>
        <begin position="28"/>
        <end position="48"/>
    </location>
</feature>
<accession>A0A934KCR4</accession>
<dbReference type="Pfam" id="PF06947">
    <property type="entry name" value="DUF1290"/>
    <property type="match status" value="1"/>
</dbReference>
<dbReference type="AlphaFoldDB" id="A0A934KCR4"/>
<keyword evidence="2" id="KW-1133">Transmembrane helix</keyword>
<sequence>MRLILLAVVCVVAGIALGLLSPVTIPTTYARYTAVALLAGLDSIFGALKSQLASTFEPRIFLSGLITNSLLAAGLTYFGDKLGVDLSIAAIVAFGVRIFNNLAAIRRHYI</sequence>
<dbReference type="EMBL" id="JAEKNQ010000051">
    <property type="protein sequence ID" value="MBJ7604074.1"/>
    <property type="molecule type" value="Genomic_DNA"/>
</dbReference>
<dbReference type="GO" id="GO:0005886">
    <property type="term" value="C:plasma membrane"/>
    <property type="evidence" value="ECO:0007669"/>
    <property type="project" value="UniProtKB-SubCell"/>
</dbReference>
<keyword evidence="1 2" id="KW-0472">Membrane</keyword>
<proteinExistence type="inferred from homology"/>
<feature type="transmembrane region" description="Helical" evidence="2">
    <location>
        <begin position="84"/>
        <end position="105"/>
    </location>
</feature>